<evidence type="ECO:0000256" key="7">
    <source>
        <dbReference type="SAM" id="MobiDB-lite"/>
    </source>
</evidence>
<proteinExistence type="inferred from homology"/>
<feature type="transmembrane region" description="Helical" evidence="8">
    <location>
        <begin position="172"/>
        <end position="193"/>
    </location>
</feature>
<evidence type="ECO:0000259" key="9">
    <source>
        <dbReference type="Pfam" id="PF02714"/>
    </source>
</evidence>
<dbReference type="Pfam" id="PF14703">
    <property type="entry name" value="PHM7_cyt"/>
    <property type="match status" value="1"/>
</dbReference>
<dbReference type="InterPro" id="IPR027815">
    <property type="entry name" value="CSC1/OSCA1-like_cyt"/>
</dbReference>
<keyword evidence="4 8" id="KW-0812">Transmembrane</keyword>
<reference evidence="12 13" key="1">
    <citation type="journal article" date="2011" name="PLoS Pathog.">
        <title>Endophytic Life Strategies Decoded by Genome and Transcriptome Analyses of the Mutualistic Root Symbiont Piriformospora indica.</title>
        <authorList>
            <person name="Zuccaro A."/>
            <person name="Lahrmann U."/>
            <person name="Guldener U."/>
            <person name="Langen G."/>
            <person name="Pfiffi S."/>
            <person name="Biedenkopf D."/>
            <person name="Wong P."/>
            <person name="Samans B."/>
            <person name="Grimm C."/>
            <person name="Basiewicz M."/>
            <person name="Murat C."/>
            <person name="Martin F."/>
            <person name="Kogel K.H."/>
        </authorList>
    </citation>
    <scope>NUCLEOTIDE SEQUENCE [LARGE SCALE GENOMIC DNA]</scope>
    <source>
        <strain evidence="12 13">DSM 11827</strain>
    </source>
</reference>
<feature type="compositionally biased region" description="Basic and acidic residues" evidence="7">
    <location>
        <begin position="411"/>
        <end position="421"/>
    </location>
</feature>
<feature type="transmembrane region" description="Helical" evidence="8">
    <location>
        <begin position="841"/>
        <end position="865"/>
    </location>
</feature>
<evidence type="ECO:0000256" key="2">
    <source>
        <dbReference type="ARBA" id="ARBA00007779"/>
    </source>
</evidence>
<evidence type="ECO:0008006" key="14">
    <source>
        <dbReference type="Google" id="ProtNLM"/>
    </source>
</evidence>
<keyword evidence="3" id="KW-0813">Transport</keyword>
<dbReference type="PANTHER" id="PTHR13018">
    <property type="entry name" value="PROBABLE MEMBRANE PROTEIN DUF221-RELATED"/>
    <property type="match status" value="1"/>
</dbReference>
<dbReference type="OrthoDB" id="1689567at2759"/>
<evidence type="ECO:0000259" key="11">
    <source>
        <dbReference type="Pfam" id="PF14703"/>
    </source>
</evidence>
<feature type="region of interest" description="Disordered" evidence="7">
    <location>
        <begin position="1325"/>
        <end position="1420"/>
    </location>
</feature>
<name>G4TSK5_SERID</name>
<feature type="transmembrane region" description="Helical" evidence="8">
    <location>
        <begin position="987"/>
        <end position="1006"/>
    </location>
</feature>
<keyword evidence="13" id="KW-1185">Reference proteome</keyword>
<feature type="transmembrane region" description="Helical" evidence="8">
    <location>
        <begin position="1084"/>
        <end position="1106"/>
    </location>
</feature>
<feature type="transmembrane region" description="Helical" evidence="8">
    <location>
        <begin position="1051"/>
        <end position="1072"/>
    </location>
</feature>
<dbReference type="GO" id="GO:0005886">
    <property type="term" value="C:plasma membrane"/>
    <property type="evidence" value="ECO:0007669"/>
    <property type="project" value="TreeGrafter"/>
</dbReference>
<feature type="domain" description="CSC1/OSCA1-like cytosolic" evidence="11">
    <location>
        <begin position="450"/>
        <end position="777"/>
    </location>
</feature>
<feature type="region of interest" description="Disordered" evidence="7">
    <location>
        <begin position="505"/>
        <end position="577"/>
    </location>
</feature>
<evidence type="ECO:0000256" key="8">
    <source>
        <dbReference type="SAM" id="Phobius"/>
    </source>
</evidence>
<organism evidence="12 13">
    <name type="scientific">Serendipita indica (strain DSM 11827)</name>
    <name type="common">Root endophyte fungus</name>
    <name type="synonym">Piriformospora indica</name>
    <dbReference type="NCBI Taxonomy" id="1109443"/>
    <lineage>
        <taxon>Eukaryota</taxon>
        <taxon>Fungi</taxon>
        <taxon>Dikarya</taxon>
        <taxon>Basidiomycota</taxon>
        <taxon>Agaricomycotina</taxon>
        <taxon>Agaricomycetes</taxon>
        <taxon>Sebacinales</taxon>
        <taxon>Serendipitaceae</taxon>
        <taxon>Serendipita</taxon>
    </lineage>
</organism>
<feature type="compositionally biased region" description="Basic residues" evidence="7">
    <location>
        <begin position="506"/>
        <end position="515"/>
    </location>
</feature>
<evidence type="ECO:0000256" key="1">
    <source>
        <dbReference type="ARBA" id="ARBA00004141"/>
    </source>
</evidence>
<feature type="region of interest" description="Disordered" evidence="7">
    <location>
        <begin position="625"/>
        <end position="668"/>
    </location>
</feature>
<dbReference type="InterPro" id="IPR032880">
    <property type="entry name" value="CSC1/OSCA1-like_N"/>
</dbReference>
<feature type="compositionally biased region" description="Low complexity" evidence="7">
    <location>
        <begin position="1362"/>
        <end position="1383"/>
    </location>
</feature>
<dbReference type="InterPro" id="IPR003864">
    <property type="entry name" value="CSC1/OSCA1-like_7TM"/>
</dbReference>
<comment type="subcellular location">
    <subcellularLocation>
        <location evidence="1">Membrane</location>
        <topology evidence="1">Multi-pass membrane protein</topology>
    </subcellularLocation>
</comment>
<evidence type="ECO:0000256" key="5">
    <source>
        <dbReference type="ARBA" id="ARBA00022989"/>
    </source>
</evidence>
<feature type="region of interest" description="Disordered" evidence="7">
    <location>
        <begin position="219"/>
        <end position="253"/>
    </location>
</feature>
<gene>
    <name evidence="12" type="ORF">PIIN_08251</name>
</gene>
<protein>
    <recommendedName>
        <fullName evidence="14">DUF221-domain-containing protein</fullName>
    </recommendedName>
</protein>
<feature type="transmembrane region" description="Helical" evidence="8">
    <location>
        <begin position="120"/>
        <end position="142"/>
    </location>
</feature>
<feature type="region of interest" description="Disordered" evidence="7">
    <location>
        <begin position="1503"/>
        <end position="1524"/>
    </location>
</feature>
<evidence type="ECO:0000256" key="4">
    <source>
        <dbReference type="ARBA" id="ARBA00022692"/>
    </source>
</evidence>
<dbReference type="STRING" id="1109443.G4TSK5"/>
<feature type="compositionally biased region" description="Basic and acidic residues" evidence="7">
    <location>
        <begin position="1868"/>
        <end position="1891"/>
    </location>
</feature>
<keyword evidence="6 8" id="KW-0472">Membrane</keyword>
<sequence length="1930" mass="214033">MADLSSRPYSPNYSGLVNQAGVGGFLLFLCWTGYELMRSSRRHRKRELGWSWKWKERLGSVENWEFGYLYQARCWSLRPSVRLPRYPLWWIKQTIRFPEDKLPEMIGIDQAFYCRFIRGCWWFTLLHTFTTLPVLLTINLALTPPTKENPTKSMTRASLSQLIASPAGLHLLWIHQLALYWLLATWLFVLWWLGRGLWRWRERAIERARRALNDGVSVLSPAPLPQTRREKKGKKESSRAPESQIRHQQEGDLESSLVTIRGEPLPPSVYNHDPTYSDVGTAPYQHIHALHPLPPSAHPHTPYAPSPSSAADRGLRLRTVMVSNVPVGMRSESELKEYFEYYMSKPILVPPITPGFLPRIFNWFLHRKPARAAAKRVMGDNVKRISKTNPVDAAVRRSADGGVSTPPNGALRRDGVPHEDSNPEPLNDPRVGFDFGIIDSRPESPNFDPNAPPPIIERVIICRKMTELTSRLERREQYLRKLEAAHCKLANKALEDVRDWIESGGKLKRSSKRLSRASTRSNSKDDKGKLPASPKAEDLERGPDSPVQEVVEEAKEAPEQDEDSSSDEEFDEEKEQARMELLARELGPFVEEFYPDIKAPRLRRRSRGPNSIEAKWKAKFGAGYDRVSREGSDETGAATYPPNGQTKETPNSAPDSGETSPPRTPDGHRKTIWHVLHALPRSYLDPYQPLVSLSTLFRGATAPAIDYYHAKVGLLTSLISENRSTPQRDLIPTSTAFVTFHSPQDARRCVRYLANHPDNLLACIVEPAPDWRDLDWHRIGRSTFTGEFLRDWIVKAGVWGFTLFWIIPVGALVALVSVDKISSFIPGLASYFDAHPYQKEVITAFLPTLIVALLAILVPMLLLLIGKQAHTILTLSRLHDTIMVRYYKFLVCNVLVFFCIGTTTLNAILDQIKLRPGGGNVQQERTDFVKIVATSFPNAAPFYVGWLVFQTAMHSGLELGLYGVIYPGTRASTTLRRREVGIRPRTYNFYYWLPNHVMVMMIVIVFTILNPLVIPFSLIYFGVAVAVHKNQLMRVYSKWYDQKGTILYIRILRYSLDGFLFAEIVFLALNILTKRSNPGHEADVIAANFGLTGILLIVTTAAKIYLTTVLRSKFDALDVKEADVYHNTHQVNAERGIPPPQPESISKHDDSAENAGLLANTQGSPKVEEDLEPKVDYHPGSVRLWNWKLPTTEEDVLYRTLPGHFAARPLSPRAAIPFDLGDGEPVSDGEGMAKHTTVPSRSPPRAYARRWSVGAVGVGGVTFPKELTDALESPTSPTSPLTATSVAPLLAHASAMEHARQSMERGQEATIRAVNKALALTEARDGNGLDAHGRGRPGMGRATISFDTPPIIIREKKPSITSSSAPSAASRAASSRGSSSLRSWIDLQGASPQNPRSQSSDPLPPLIRPHPKTGPWDDAPRYDIPYHNPAYTCTLDDFLWLPRNPCGKLNLDDSIEMRKAIRTEAHLGAMGEWVDDGSSFDVIPRNTVASVDVAPGTVHPDKMTVSSAGGAQTGSELVGTDDANSGAIPLSRRITIATTSSVAHHTQKLLSGMEHIHLPAGIRARVSKKAADEFGFRRKKQRPPPIMLSPSAEEIEQSEGAAIEEEARHSGYFTIRDRRPSTTIRPVLRMSGSGRYPHSPSGGRTEGHASTSTLGVNRRPSSRSIFSRYSSAATTHSNVSAGGESGMDVTLDPALMPDISTASPFLGPELQIVMTRRSTLGLPTSPRSTEALEATDPRRTHSMFVPGEPVGEGAGVAGPLSPSDPTHELGMRRMRSHGGISAISRAGNRPGSSVLGGGGGRRRGGSLSIRDAIVGEVLAEEQVATAKRLQEEIQDAERAAGPRSYWTGWMWRQVPNNAHVPHPPISLSEHREQAEQDAQLHHGQQDQHLAQEVRQFPIAEEVHASPEEELGQNVAVPRASSSYRDLTRAD</sequence>
<dbReference type="eggNOG" id="KOG1134">
    <property type="taxonomic scope" value="Eukaryota"/>
</dbReference>
<dbReference type="PANTHER" id="PTHR13018:SF139">
    <property type="entry name" value="PHOSPHATE METABOLISM PROTEIN 7"/>
    <property type="match status" value="1"/>
</dbReference>
<dbReference type="GO" id="GO:0005227">
    <property type="term" value="F:calcium-activated cation channel activity"/>
    <property type="evidence" value="ECO:0007669"/>
    <property type="project" value="InterPro"/>
</dbReference>
<feature type="compositionally biased region" description="Polar residues" evidence="7">
    <location>
        <begin position="1390"/>
        <end position="1401"/>
    </location>
</feature>
<feature type="region of interest" description="Disordered" evidence="7">
    <location>
        <begin position="1781"/>
        <end position="1803"/>
    </location>
</feature>
<evidence type="ECO:0000256" key="6">
    <source>
        <dbReference type="ARBA" id="ARBA00023136"/>
    </source>
</evidence>
<dbReference type="InParanoid" id="G4TSK5"/>
<dbReference type="Pfam" id="PF02714">
    <property type="entry name" value="RSN1_7TM"/>
    <property type="match status" value="1"/>
</dbReference>
<feature type="transmembrane region" description="Helical" evidence="8">
    <location>
        <begin position="943"/>
        <end position="966"/>
    </location>
</feature>
<feature type="region of interest" description="Disordered" evidence="7">
    <location>
        <begin position="388"/>
        <end position="452"/>
    </location>
</feature>
<evidence type="ECO:0000256" key="3">
    <source>
        <dbReference type="ARBA" id="ARBA00022448"/>
    </source>
</evidence>
<feature type="compositionally biased region" description="Basic and acidic residues" evidence="7">
    <location>
        <begin position="522"/>
        <end position="543"/>
    </location>
</feature>
<feature type="compositionally biased region" description="Basic and acidic residues" evidence="7">
    <location>
        <begin position="233"/>
        <end position="250"/>
    </location>
</feature>
<feature type="compositionally biased region" description="Polar residues" evidence="7">
    <location>
        <begin position="1504"/>
        <end position="1515"/>
    </location>
</feature>
<evidence type="ECO:0000313" key="13">
    <source>
        <dbReference type="Proteomes" id="UP000007148"/>
    </source>
</evidence>
<accession>G4TSK5</accession>
<dbReference type="Proteomes" id="UP000007148">
    <property type="component" value="Unassembled WGS sequence"/>
</dbReference>
<evidence type="ECO:0000259" key="10">
    <source>
        <dbReference type="Pfam" id="PF13967"/>
    </source>
</evidence>
<feature type="transmembrane region" description="Helical" evidence="8">
    <location>
        <begin position="20"/>
        <end position="37"/>
    </location>
</feature>
<evidence type="ECO:0000313" key="12">
    <source>
        <dbReference type="EMBL" id="CCA74298.1"/>
    </source>
</evidence>
<feature type="region of interest" description="Disordered" evidence="7">
    <location>
        <begin position="1628"/>
        <end position="1663"/>
    </location>
</feature>
<feature type="compositionally biased region" description="Polar residues" evidence="7">
    <location>
        <begin position="642"/>
        <end position="661"/>
    </location>
</feature>
<dbReference type="Pfam" id="PF13967">
    <property type="entry name" value="RSN1_TM"/>
    <property type="match status" value="1"/>
</dbReference>
<feature type="transmembrane region" description="Helical" evidence="8">
    <location>
        <begin position="886"/>
        <end position="909"/>
    </location>
</feature>
<comment type="similarity">
    <text evidence="2">Belongs to the CSC1 (TC 1.A.17) family.</text>
</comment>
<dbReference type="EMBL" id="CAFZ01000299">
    <property type="protein sequence ID" value="CCA74298.1"/>
    <property type="molecule type" value="Genomic_DNA"/>
</dbReference>
<comment type="caution">
    <text evidence="12">The sequence shown here is derived from an EMBL/GenBank/DDBJ whole genome shotgun (WGS) entry which is preliminary data.</text>
</comment>
<feature type="transmembrane region" description="Helical" evidence="8">
    <location>
        <begin position="798"/>
        <end position="818"/>
    </location>
</feature>
<feature type="compositionally biased region" description="Acidic residues" evidence="7">
    <location>
        <begin position="559"/>
        <end position="574"/>
    </location>
</feature>
<keyword evidence="5 8" id="KW-1133">Transmembrane helix</keyword>
<dbReference type="InterPro" id="IPR045122">
    <property type="entry name" value="Csc1-like"/>
</dbReference>
<feature type="region of interest" description="Disordered" evidence="7">
    <location>
        <begin position="1130"/>
        <end position="1151"/>
    </location>
</feature>
<feature type="domain" description="CSC1/OSCA1-like 7TM region" evidence="9">
    <location>
        <begin position="790"/>
        <end position="1068"/>
    </location>
</feature>
<dbReference type="HOGENOM" id="CLU_002081_0_0_1"/>
<feature type="region of interest" description="Disordered" evidence="7">
    <location>
        <begin position="1860"/>
        <end position="1930"/>
    </location>
</feature>
<feature type="domain" description="CSC1/OSCA1-like N-terminal transmembrane" evidence="10">
    <location>
        <begin position="69"/>
        <end position="192"/>
    </location>
</feature>